<evidence type="ECO:0000313" key="2">
    <source>
        <dbReference type="Proteomes" id="UP000663970"/>
    </source>
</evidence>
<gene>
    <name evidence="1" type="ORF">JF544_02785</name>
</gene>
<evidence type="ECO:0000313" key="1">
    <source>
        <dbReference type="EMBL" id="MBN8234151.1"/>
    </source>
</evidence>
<proteinExistence type="predicted"/>
<protein>
    <submittedName>
        <fullName evidence="1">Uncharacterized protein</fullName>
    </submittedName>
</protein>
<accession>A0ABS3DS58</accession>
<reference evidence="1 2" key="1">
    <citation type="submission" date="2020-12" db="EMBL/GenBank/DDBJ databases">
        <title>Oil enriched cultivation method for isolating marine PHA-producing bacteria.</title>
        <authorList>
            <person name="Zheng W."/>
            <person name="Yu S."/>
            <person name="Huang Y."/>
        </authorList>
    </citation>
    <scope>NUCLEOTIDE SEQUENCE [LARGE SCALE GENOMIC DNA]</scope>
    <source>
        <strain evidence="1 2">SY-2-6</strain>
    </source>
</reference>
<organism evidence="1 2">
    <name type="scientific">Halobacillus kuroshimensis</name>
    <dbReference type="NCBI Taxonomy" id="302481"/>
    <lineage>
        <taxon>Bacteria</taxon>
        <taxon>Bacillati</taxon>
        <taxon>Bacillota</taxon>
        <taxon>Bacilli</taxon>
        <taxon>Bacillales</taxon>
        <taxon>Bacillaceae</taxon>
        <taxon>Halobacillus</taxon>
    </lineage>
</organism>
<dbReference type="EMBL" id="JAEKJY010000001">
    <property type="protein sequence ID" value="MBN8234151.1"/>
    <property type="molecule type" value="Genomic_DNA"/>
</dbReference>
<dbReference type="RefSeq" id="WP_206932313.1">
    <property type="nucleotide sequence ID" value="NZ_JAEKJY010000001.1"/>
</dbReference>
<sequence>MRLFSIFILGCMLLFAAVLSPHGKFQELAYSWSDDLNIASSVELSDSEAVFFQPLSFPLLPDLDDLGSSMFIHASLFSFVQFRGLFEHQVLGVQGENRGFLIARHANSTYT</sequence>
<dbReference type="Proteomes" id="UP000663970">
    <property type="component" value="Unassembled WGS sequence"/>
</dbReference>
<keyword evidence="2" id="KW-1185">Reference proteome</keyword>
<comment type="caution">
    <text evidence="1">The sequence shown here is derived from an EMBL/GenBank/DDBJ whole genome shotgun (WGS) entry which is preliminary data.</text>
</comment>
<name>A0ABS3DS58_9BACI</name>